<organism evidence="4 5">
    <name type="scientific">Poecilia formosa</name>
    <name type="common">Amazon molly</name>
    <name type="synonym">Limia formosa</name>
    <dbReference type="NCBI Taxonomy" id="48698"/>
    <lineage>
        <taxon>Eukaryota</taxon>
        <taxon>Metazoa</taxon>
        <taxon>Chordata</taxon>
        <taxon>Craniata</taxon>
        <taxon>Vertebrata</taxon>
        <taxon>Euteleostomi</taxon>
        <taxon>Actinopterygii</taxon>
        <taxon>Neopterygii</taxon>
        <taxon>Teleostei</taxon>
        <taxon>Neoteleostei</taxon>
        <taxon>Acanthomorphata</taxon>
        <taxon>Ovalentaria</taxon>
        <taxon>Atherinomorphae</taxon>
        <taxon>Cyprinodontiformes</taxon>
        <taxon>Poeciliidae</taxon>
        <taxon>Poeciliinae</taxon>
        <taxon>Poecilia</taxon>
    </lineage>
</organism>
<keyword evidence="3" id="KW-0527">Neuropeptide</keyword>
<dbReference type="GO" id="GO:0007218">
    <property type="term" value="P:neuropeptide signaling pathway"/>
    <property type="evidence" value="ECO:0007669"/>
    <property type="project" value="UniProtKB-KW"/>
</dbReference>
<dbReference type="GO" id="GO:0045202">
    <property type="term" value="C:synapse"/>
    <property type="evidence" value="ECO:0007669"/>
    <property type="project" value="GOC"/>
</dbReference>
<dbReference type="InterPro" id="IPR005456">
    <property type="entry name" value="Prepro-melanin_conc_hormone"/>
</dbReference>
<dbReference type="GO" id="GO:0030354">
    <property type="term" value="F:melanin-concentrating hormone activity"/>
    <property type="evidence" value="ECO:0007669"/>
    <property type="project" value="InterPro"/>
</dbReference>
<accession>A0A087YJ06</accession>
<dbReference type="Ensembl" id="ENSPFOT00000018031.1">
    <property type="protein sequence ID" value="ENSPFOP00000018009.1"/>
    <property type="gene ID" value="ENSPFOG00000017922.1"/>
</dbReference>
<dbReference type="Proteomes" id="UP000028760">
    <property type="component" value="Unassembled WGS sequence"/>
</dbReference>
<dbReference type="PANTHER" id="PTHR12091:SF0">
    <property type="entry name" value="PRO-MCH"/>
    <property type="match status" value="1"/>
</dbReference>
<sequence length="87" mass="9761">SVLNDEAMEGGLGLGEADLASVARARATRVIVIAADPTIWRDMRVLQNGMSVYKRRADEGNQLSIPILRRDNMRCMVGRVYRPCWEV</sequence>
<evidence type="ECO:0000313" key="4">
    <source>
        <dbReference type="Ensembl" id="ENSPFOP00000018009.1"/>
    </source>
</evidence>
<reference evidence="4" key="2">
    <citation type="submission" date="2025-08" db="UniProtKB">
        <authorList>
            <consortium name="Ensembl"/>
        </authorList>
    </citation>
    <scope>IDENTIFICATION</scope>
</reference>
<name>A0A087YJ06_POEFO</name>
<comment type="function">
    <text evidence="1">Plays a role in skin pigmentation by antagonizing the action of melanotropin alpha. Induces melanin concentration within the melanophores. May participate in the control of the hypothalamo-pituitary adrenal gland axis by inhibiting the release of ACTH.</text>
</comment>
<reference evidence="4" key="3">
    <citation type="submission" date="2025-09" db="UniProtKB">
        <authorList>
            <consortium name="Ensembl"/>
        </authorList>
    </citation>
    <scope>IDENTIFICATION</scope>
</reference>
<keyword evidence="2" id="KW-0732">Signal</keyword>
<protein>
    <submittedName>
        <fullName evidence="4">Uncharacterized protein</fullName>
    </submittedName>
</protein>
<dbReference type="AlphaFoldDB" id="A0A087YJ06"/>
<evidence type="ECO:0000256" key="2">
    <source>
        <dbReference type="ARBA" id="ARBA00022729"/>
    </source>
</evidence>
<dbReference type="GO" id="GO:0007268">
    <property type="term" value="P:chemical synaptic transmission"/>
    <property type="evidence" value="ECO:0007669"/>
    <property type="project" value="InterPro"/>
</dbReference>
<keyword evidence="5" id="KW-1185">Reference proteome</keyword>
<dbReference type="STRING" id="48698.ENSPFOP00000018009"/>
<evidence type="ECO:0000256" key="1">
    <source>
        <dbReference type="ARBA" id="ARBA00002122"/>
    </source>
</evidence>
<dbReference type="GeneTree" id="ENSGT00940000170861"/>
<reference evidence="5" key="1">
    <citation type="submission" date="2013-10" db="EMBL/GenBank/DDBJ databases">
        <authorList>
            <person name="Schartl M."/>
            <person name="Warren W."/>
        </authorList>
    </citation>
    <scope>NUCLEOTIDE SEQUENCE [LARGE SCALE GENOMIC DNA]</scope>
    <source>
        <strain evidence="5">female</strain>
    </source>
</reference>
<dbReference type="GO" id="GO:0031777">
    <property type="term" value="F:type 1 melanin-concentrating hormone receptor binding"/>
    <property type="evidence" value="ECO:0007669"/>
    <property type="project" value="TreeGrafter"/>
</dbReference>
<dbReference type="Pfam" id="PF05824">
    <property type="entry name" value="Pro-MCH"/>
    <property type="match status" value="1"/>
</dbReference>
<proteinExistence type="predicted"/>
<evidence type="ECO:0000313" key="5">
    <source>
        <dbReference type="Proteomes" id="UP000028760"/>
    </source>
</evidence>
<evidence type="ECO:0000256" key="3">
    <source>
        <dbReference type="ARBA" id="ARBA00023320"/>
    </source>
</evidence>
<dbReference type="PANTHER" id="PTHR12091">
    <property type="entry name" value="MELANIN-CONCENTRATING HORMONE"/>
    <property type="match status" value="1"/>
</dbReference>
<dbReference type="EMBL" id="AYCK01017093">
    <property type="status" value="NOT_ANNOTATED_CDS"/>
    <property type="molecule type" value="Genomic_DNA"/>
</dbReference>